<accession>A0A9X2DN69</accession>
<organism evidence="2 3">
    <name type="scientific">Halalkalibacter oceani</name>
    <dbReference type="NCBI Taxonomy" id="1653776"/>
    <lineage>
        <taxon>Bacteria</taxon>
        <taxon>Bacillati</taxon>
        <taxon>Bacillota</taxon>
        <taxon>Bacilli</taxon>
        <taxon>Bacillales</taxon>
        <taxon>Bacillaceae</taxon>
        <taxon>Halalkalibacter</taxon>
    </lineage>
</organism>
<evidence type="ECO:0000256" key="1">
    <source>
        <dbReference type="SAM" id="SignalP"/>
    </source>
</evidence>
<feature type="signal peptide" evidence="1">
    <location>
        <begin position="1"/>
        <end position="23"/>
    </location>
</feature>
<name>A0A9X2DN69_9BACI</name>
<keyword evidence="3" id="KW-1185">Reference proteome</keyword>
<dbReference type="Proteomes" id="UP001139179">
    <property type="component" value="Unassembled WGS sequence"/>
</dbReference>
<feature type="chain" id="PRO_5040934073" description="Thioredoxin domain-containing protein" evidence="1">
    <location>
        <begin position="24"/>
        <end position="141"/>
    </location>
</feature>
<evidence type="ECO:0000313" key="3">
    <source>
        <dbReference type="Proteomes" id="UP001139179"/>
    </source>
</evidence>
<comment type="caution">
    <text evidence="2">The sequence shown here is derived from an EMBL/GenBank/DDBJ whole genome shotgun (WGS) entry which is preliminary data.</text>
</comment>
<reference evidence="2" key="1">
    <citation type="submission" date="2022-05" db="EMBL/GenBank/DDBJ databases">
        <title>Comparative Genomics of Spacecraft Associated Microbes.</title>
        <authorList>
            <person name="Tran M.T."/>
            <person name="Wright A."/>
            <person name="Seuylemezian A."/>
            <person name="Eisen J."/>
            <person name="Coil D."/>
        </authorList>
    </citation>
    <scope>NUCLEOTIDE SEQUENCE</scope>
    <source>
        <strain evidence="2">214.1.1</strain>
    </source>
</reference>
<evidence type="ECO:0008006" key="4">
    <source>
        <dbReference type="Google" id="ProtNLM"/>
    </source>
</evidence>
<sequence>MNKYVGMMIVGSCLFLNACVSSASSSENPLQQPPDETVTVLFSDSSTLQNESSYYDALLEVQRIYSSDSADTPFFMIVDASERDLIRYFNIEQFPTMLVLTGDTENLRMEGTFSKDEILAHLIQIYQLQGDVSYSFHSSFS</sequence>
<dbReference type="RefSeq" id="WP_251221881.1">
    <property type="nucleotide sequence ID" value="NZ_JAMBOL010000002.1"/>
</dbReference>
<protein>
    <recommendedName>
        <fullName evidence="4">Thioredoxin domain-containing protein</fullName>
    </recommendedName>
</protein>
<evidence type="ECO:0000313" key="2">
    <source>
        <dbReference type="EMBL" id="MCM3713040.1"/>
    </source>
</evidence>
<gene>
    <name evidence="2" type="ORF">M3202_03020</name>
</gene>
<dbReference type="SUPFAM" id="SSF52833">
    <property type="entry name" value="Thioredoxin-like"/>
    <property type="match status" value="1"/>
</dbReference>
<dbReference type="EMBL" id="JAMBOL010000002">
    <property type="protein sequence ID" value="MCM3713040.1"/>
    <property type="molecule type" value="Genomic_DNA"/>
</dbReference>
<proteinExistence type="predicted"/>
<dbReference type="AlphaFoldDB" id="A0A9X2DN69"/>
<keyword evidence="1" id="KW-0732">Signal</keyword>
<dbReference type="InterPro" id="IPR036249">
    <property type="entry name" value="Thioredoxin-like_sf"/>
</dbReference>